<evidence type="ECO:0000313" key="3">
    <source>
        <dbReference type="EMBL" id="EJK77420.1"/>
    </source>
</evidence>
<evidence type="ECO:0000256" key="2">
    <source>
        <dbReference type="PROSITE-ProRule" id="PRU00708"/>
    </source>
</evidence>
<sequence length="1272" mass="140825">MFLRRCNLRLARGPVTLNPRPKRVISALPICHASIGYPIASHHPLRHRAYRASSSDTFSNAIDKQNVSEAQRRAAQLELQQMNQSTSRILGLQLTSNNVSEVISEATVNEVKSAIHYWSRRWYMHFHPGFRRAAKGSALCASDFKTFMESTQQDAAKESDLLEPTNFSGDHGARQAEKLLDWAISNDLVARGAFDSSMDQSRMNKEEHLGMSPNLPFVNIIETYLLPTVYGGVGNSTEESAREEALGLSRKNEYGTALKHSVINTSYIRALADATRVMKKMKHTQSTYHAQVAPDTLSIKAELNVWAKRAILLGRGTADDIALLRQSEEDSANEEGIEMYGSEADTVQGCMRAMDAIITQAETKFATQNNENLRPSVDWYNHFIGALARSGTECALAKAQQVLGGMEAYEANVEISKDGRKCYAAPDVITYNGVLFCMTRDGSKSGAVEAKKLLERMNCGTNNVRPDEVTYGTVLHSLAQAGMADEAERLLEFLEDAFNQSSGDDGCITPSLTVYNTVLNALANSHEPHAPQHAESLLDRMKALSSTGKNPNVEPDAISISSVILAHARSKTRWGAERGEELLNQAMDNFVNEGNARVKPDAIMLNCALTGWTSLPDTNHGEDAYLVNDEEIAVKRAENLLFRMLELADQCDVLPVAHSFNIVLDCWAKSEVDGAADGALELLRLMSDYGVEPDEISYNSLLHAMSKESDPWWSTQADNIIREMREKKIPLSIITYNVLMSVRGRSMAKDGAARAEELLRNMENEGFSRNEISYNICIDAYARRGNHVKAESLLSEMLLIYEDEGDLSCRPSIHSFASVVNALAKSRDTNAVPRAEEIIQKAEELDYISLNSYLYNSFIDCIVNSDAPDKSSKAEVVLMKMEQQQQLDVKPTEYSYSMVLTCCARSGEQGSAERAERILNNMETLYSLGQSSVIANSRCYSAVITAFARSKSPDAVSKAFQLVDRMEKNRKERSPHGHPNAHCYNSVVHAIAKSRGNHKAEKCKDILERMISARDLGHRDCSPTIITYSTILNGKEACAFDGKSHEEMREAFNLAKSTFQTLLESSDMEPNESIYANFLQCISRQLKPGKTRDEFAEAVFTEGCSQGFITAAVMERFKQAAPAPAHEILDRHKWAYLMPDTHGGSGAGGMSAEMADAAPGVTRTTQRQMAGARNAVARATAVKEAQQGDALYQAEKRLRVEVVRQAIDQRQTEQIEKQLELYSKYKDSYILSIGEESYHKKVTELLAMLKPPSPLDFGGLTGLSTSSEDSEA</sequence>
<keyword evidence="1" id="KW-0677">Repeat</keyword>
<feature type="repeat" description="PPR" evidence="2">
    <location>
        <begin position="467"/>
        <end position="497"/>
    </location>
</feature>
<evidence type="ECO:0000313" key="4">
    <source>
        <dbReference type="Proteomes" id="UP000266841"/>
    </source>
</evidence>
<dbReference type="InterPro" id="IPR011990">
    <property type="entry name" value="TPR-like_helical_dom_sf"/>
</dbReference>
<comment type="caution">
    <text evidence="3">The sequence shown here is derived from an EMBL/GenBank/DDBJ whole genome shotgun (WGS) entry which is preliminary data.</text>
</comment>
<reference evidence="3 4" key="1">
    <citation type="journal article" date="2012" name="Genome Biol.">
        <title>Genome and low-iron response of an oceanic diatom adapted to chronic iron limitation.</title>
        <authorList>
            <person name="Lommer M."/>
            <person name="Specht M."/>
            <person name="Roy A.S."/>
            <person name="Kraemer L."/>
            <person name="Andreson R."/>
            <person name="Gutowska M.A."/>
            <person name="Wolf J."/>
            <person name="Bergner S.V."/>
            <person name="Schilhabel M.B."/>
            <person name="Klostermeier U.C."/>
            <person name="Beiko R.G."/>
            <person name="Rosenstiel P."/>
            <person name="Hippler M."/>
            <person name="Laroche J."/>
        </authorList>
    </citation>
    <scope>NUCLEOTIDE SEQUENCE [LARGE SCALE GENOMIC DNA]</scope>
    <source>
        <strain evidence="3 4">CCMP1005</strain>
    </source>
</reference>
<feature type="repeat" description="PPR" evidence="2">
    <location>
        <begin position="694"/>
        <end position="731"/>
    </location>
</feature>
<organism evidence="3 4">
    <name type="scientific">Thalassiosira oceanica</name>
    <name type="common">Marine diatom</name>
    <dbReference type="NCBI Taxonomy" id="159749"/>
    <lineage>
        <taxon>Eukaryota</taxon>
        <taxon>Sar</taxon>
        <taxon>Stramenopiles</taxon>
        <taxon>Ochrophyta</taxon>
        <taxon>Bacillariophyta</taxon>
        <taxon>Coscinodiscophyceae</taxon>
        <taxon>Thalassiosirophycidae</taxon>
        <taxon>Thalassiosirales</taxon>
        <taxon>Thalassiosiraceae</taxon>
        <taxon>Thalassiosira</taxon>
    </lineage>
</organism>
<dbReference type="AlphaFoldDB" id="K0TIJ8"/>
<dbReference type="PROSITE" id="PS51375">
    <property type="entry name" value="PPR"/>
    <property type="match status" value="2"/>
</dbReference>
<evidence type="ECO:0000256" key="1">
    <source>
        <dbReference type="ARBA" id="ARBA00022737"/>
    </source>
</evidence>
<protein>
    <recommendedName>
        <fullName evidence="5">Pentacotripeptide-repeat region of PRORP domain-containing protein</fullName>
    </recommendedName>
</protein>
<proteinExistence type="predicted"/>
<evidence type="ECO:0008006" key="5">
    <source>
        <dbReference type="Google" id="ProtNLM"/>
    </source>
</evidence>
<keyword evidence="4" id="KW-1185">Reference proteome</keyword>
<dbReference type="Pfam" id="PF13812">
    <property type="entry name" value="PPR_3"/>
    <property type="match status" value="1"/>
</dbReference>
<dbReference type="Proteomes" id="UP000266841">
    <property type="component" value="Unassembled WGS sequence"/>
</dbReference>
<accession>K0TIJ8</accession>
<dbReference type="PANTHER" id="PTHR47447">
    <property type="entry name" value="OS03G0856100 PROTEIN"/>
    <property type="match status" value="1"/>
</dbReference>
<dbReference type="Pfam" id="PF12854">
    <property type="entry name" value="PPR_1"/>
    <property type="match status" value="1"/>
</dbReference>
<dbReference type="NCBIfam" id="TIGR00756">
    <property type="entry name" value="PPR"/>
    <property type="match status" value="1"/>
</dbReference>
<dbReference type="PANTHER" id="PTHR47447:SF17">
    <property type="entry name" value="OS12G0638900 PROTEIN"/>
    <property type="match status" value="1"/>
</dbReference>
<gene>
    <name evidence="3" type="ORF">THAOC_00751</name>
</gene>
<dbReference type="EMBL" id="AGNL01000908">
    <property type="protein sequence ID" value="EJK77420.1"/>
    <property type="molecule type" value="Genomic_DNA"/>
</dbReference>
<dbReference type="Pfam" id="PF01535">
    <property type="entry name" value="PPR"/>
    <property type="match status" value="1"/>
</dbReference>
<dbReference type="Gene3D" id="1.25.40.10">
    <property type="entry name" value="Tetratricopeptide repeat domain"/>
    <property type="match status" value="5"/>
</dbReference>
<name>K0TIJ8_THAOC</name>
<dbReference type="OrthoDB" id="185373at2759"/>
<dbReference type="eggNOG" id="KOG4197">
    <property type="taxonomic scope" value="Eukaryota"/>
</dbReference>
<dbReference type="OMA" id="NSHEPHA"/>
<dbReference type="InterPro" id="IPR002885">
    <property type="entry name" value="PPR_rpt"/>
</dbReference>